<evidence type="ECO:0000313" key="1">
    <source>
        <dbReference type="EMBL" id="MBB5934598.1"/>
    </source>
</evidence>
<accession>A0A7W9Q6K8</accession>
<dbReference type="Proteomes" id="UP000588098">
    <property type="component" value="Unassembled WGS sequence"/>
</dbReference>
<organism evidence="1 2">
    <name type="scientific">Streptomyces zagrosensis</name>
    <dbReference type="NCBI Taxonomy" id="1042984"/>
    <lineage>
        <taxon>Bacteria</taxon>
        <taxon>Bacillati</taxon>
        <taxon>Actinomycetota</taxon>
        <taxon>Actinomycetes</taxon>
        <taxon>Kitasatosporales</taxon>
        <taxon>Streptomycetaceae</taxon>
        <taxon>Streptomyces</taxon>
    </lineage>
</organism>
<keyword evidence="2" id="KW-1185">Reference proteome</keyword>
<comment type="caution">
    <text evidence="1">The sequence shown here is derived from an EMBL/GenBank/DDBJ whole genome shotgun (WGS) entry which is preliminary data.</text>
</comment>
<dbReference type="AlphaFoldDB" id="A0A7W9Q6K8"/>
<name>A0A7W9Q6K8_9ACTN</name>
<protein>
    <submittedName>
        <fullName evidence="1">Uncharacterized protein</fullName>
    </submittedName>
</protein>
<evidence type="ECO:0000313" key="2">
    <source>
        <dbReference type="Proteomes" id="UP000588098"/>
    </source>
</evidence>
<dbReference type="RefSeq" id="WP_184570214.1">
    <property type="nucleotide sequence ID" value="NZ_JACHJL010000003.1"/>
</dbReference>
<sequence>MTGRQLIRQVVDVRLARAGDCITLGELVRTIQKVRRTETGTTLVLRDGSVTLLHGVRITVQRGGSWP</sequence>
<gene>
    <name evidence="1" type="ORF">FHS42_001645</name>
</gene>
<reference evidence="1 2" key="1">
    <citation type="submission" date="2020-08" db="EMBL/GenBank/DDBJ databases">
        <title>Genomic Encyclopedia of Type Strains, Phase III (KMG-III): the genomes of soil and plant-associated and newly described type strains.</title>
        <authorList>
            <person name="Whitman W."/>
        </authorList>
    </citation>
    <scope>NUCLEOTIDE SEQUENCE [LARGE SCALE GENOMIC DNA]</scope>
    <source>
        <strain evidence="1 2">CECT 8305</strain>
    </source>
</reference>
<dbReference type="EMBL" id="JACHJL010000003">
    <property type="protein sequence ID" value="MBB5934598.1"/>
    <property type="molecule type" value="Genomic_DNA"/>
</dbReference>
<proteinExistence type="predicted"/>